<dbReference type="InterPro" id="IPR013155">
    <property type="entry name" value="M/V/L/I-tRNA-synth_anticd-bd"/>
</dbReference>
<proteinExistence type="inferred from homology"/>
<dbReference type="Gene3D" id="3.30.720.200">
    <property type="match status" value="1"/>
</dbReference>
<feature type="short sequence motif" description="'KMSKS' region" evidence="8">
    <location>
        <begin position="682"/>
        <end position="686"/>
    </location>
</feature>
<comment type="cofactor">
    <cofactor evidence="8">
        <name>Zn(2+)</name>
        <dbReference type="ChEBI" id="CHEBI:29105"/>
    </cofactor>
</comment>
<dbReference type="GO" id="GO:0004822">
    <property type="term" value="F:isoleucine-tRNA ligase activity"/>
    <property type="evidence" value="ECO:0007669"/>
    <property type="project" value="UniProtKB-EC"/>
</dbReference>
<dbReference type="Pfam" id="PF00133">
    <property type="entry name" value="tRNA-synt_1"/>
    <property type="match status" value="1"/>
</dbReference>
<keyword evidence="8" id="KW-0963">Cytoplasm</keyword>
<dbReference type="Pfam" id="PF08264">
    <property type="entry name" value="Anticodon_1"/>
    <property type="match status" value="1"/>
</dbReference>
<dbReference type="Proteomes" id="UP001589832">
    <property type="component" value="Unassembled WGS sequence"/>
</dbReference>
<evidence type="ECO:0000256" key="4">
    <source>
        <dbReference type="ARBA" id="ARBA00022917"/>
    </source>
</evidence>
<dbReference type="HAMAP" id="MF_02003">
    <property type="entry name" value="Ile_tRNA_synth_type2"/>
    <property type="match status" value="1"/>
</dbReference>
<evidence type="ECO:0000256" key="8">
    <source>
        <dbReference type="HAMAP-Rule" id="MF_02003"/>
    </source>
</evidence>
<comment type="subcellular location">
    <subcellularLocation>
        <location evidence="8">Cytoplasm</location>
    </subcellularLocation>
</comment>
<protein>
    <recommendedName>
        <fullName evidence="8">Isoleucine--tRNA ligase</fullName>
        <ecNumber evidence="8">6.1.1.5</ecNumber>
    </recommendedName>
    <alternativeName>
        <fullName evidence="8">Isoleucyl-tRNA synthetase</fullName>
        <shortName evidence="8">IleRS</shortName>
    </alternativeName>
</protein>
<dbReference type="NCBIfam" id="TIGR00392">
    <property type="entry name" value="ileS"/>
    <property type="match status" value="1"/>
</dbReference>
<evidence type="ECO:0000259" key="10">
    <source>
        <dbReference type="Pfam" id="PF08264"/>
    </source>
</evidence>
<dbReference type="InterPro" id="IPR014729">
    <property type="entry name" value="Rossmann-like_a/b/a_fold"/>
</dbReference>
<dbReference type="SUPFAM" id="SSF47323">
    <property type="entry name" value="Anticodon-binding domain of a subclass of class I aminoacyl-tRNA synthetases"/>
    <property type="match status" value="2"/>
</dbReference>
<evidence type="ECO:0000313" key="12">
    <source>
        <dbReference type="Proteomes" id="UP001589832"/>
    </source>
</evidence>
<dbReference type="InterPro" id="IPR009080">
    <property type="entry name" value="tRNAsynth_Ia_anticodon-bd"/>
</dbReference>
<dbReference type="SUPFAM" id="SSF52374">
    <property type="entry name" value="Nucleotidylyl transferase"/>
    <property type="match status" value="1"/>
</dbReference>
<evidence type="ECO:0000313" key="11">
    <source>
        <dbReference type="EMBL" id="MFC0603231.1"/>
    </source>
</evidence>
<evidence type="ECO:0000256" key="3">
    <source>
        <dbReference type="ARBA" id="ARBA00022840"/>
    </source>
</evidence>
<dbReference type="Pfam" id="PF19302">
    <property type="entry name" value="DUF5915"/>
    <property type="match status" value="1"/>
</dbReference>
<dbReference type="PANTHER" id="PTHR42780">
    <property type="entry name" value="SOLEUCYL-TRNA SYNTHETASE"/>
    <property type="match status" value="1"/>
</dbReference>
<reference evidence="11 12" key="1">
    <citation type="submission" date="2024-09" db="EMBL/GenBank/DDBJ databases">
        <authorList>
            <person name="Sun Q."/>
            <person name="Mori K."/>
        </authorList>
    </citation>
    <scope>NUCLEOTIDE SEQUENCE [LARGE SCALE GENOMIC DNA]</scope>
    <source>
        <strain evidence="11 12">NCAIM B.02481</strain>
    </source>
</reference>
<feature type="domain" description="Methionyl/Valyl/Leucyl/Isoleucyl-tRNA synthetase anticodon-binding" evidence="10">
    <location>
        <begin position="769"/>
        <end position="921"/>
    </location>
</feature>
<comment type="function">
    <text evidence="6 8">Catalyzes the attachment of isoleucine to tRNA(Ile). As IleRS can inadvertently accommodate and process structurally similar amino acids such as valine, to avoid such errors it has two additional distinct tRNA(Ile)-dependent editing activities. One activity is designated as 'pretransfer' editing and involves the hydrolysis of activated Val-AMP. The other activity is designated 'posttransfer' editing and involves deacylation of mischarged Val-tRNA(Ile).</text>
</comment>
<dbReference type="CDD" id="cd07961">
    <property type="entry name" value="Anticodon_Ia_Ile_ABEc"/>
    <property type="match status" value="1"/>
</dbReference>
<feature type="short sequence motif" description="'HIGH' region" evidence="8">
    <location>
        <begin position="50"/>
        <end position="60"/>
    </location>
</feature>
<dbReference type="PANTHER" id="PTHR42780:SF1">
    <property type="entry name" value="ISOLEUCINE--TRNA LIGASE, CYTOPLASMIC"/>
    <property type="match status" value="1"/>
</dbReference>
<dbReference type="RefSeq" id="WP_386058685.1">
    <property type="nucleotide sequence ID" value="NZ_JBHLTQ010000001.1"/>
</dbReference>
<dbReference type="InterPro" id="IPR009008">
    <property type="entry name" value="Val/Leu/Ile-tRNA-synth_edit"/>
</dbReference>
<dbReference type="Gene3D" id="3.40.50.620">
    <property type="entry name" value="HUPs"/>
    <property type="match status" value="2"/>
</dbReference>
<dbReference type="Gene3D" id="1.10.730.10">
    <property type="entry name" value="Isoleucyl-tRNA Synthetase, Domain 1"/>
    <property type="match status" value="1"/>
</dbReference>
<keyword evidence="8" id="KW-0862">Zinc</keyword>
<dbReference type="PRINTS" id="PR00984">
    <property type="entry name" value="TRNASYNTHILE"/>
</dbReference>
<dbReference type="EMBL" id="JBHLTQ010000001">
    <property type="protein sequence ID" value="MFC0603231.1"/>
    <property type="molecule type" value="Genomic_DNA"/>
</dbReference>
<feature type="domain" description="Aminoacyl-tRNA synthetase class Ia" evidence="9">
    <location>
        <begin position="21"/>
        <end position="720"/>
    </location>
</feature>
<comment type="similarity">
    <text evidence="8">Belongs to the class-I aminoacyl-tRNA synthetase family. IleS type 2 subfamily.</text>
</comment>
<dbReference type="SUPFAM" id="SSF50677">
    <property type="entry name" value="ValRS/IleRS/LeuRS editing domain"/>
    <property type="match status" value="1"/>
</dbReference>
<dbReference type="CDD" id="cd00818">
    <property type="entry name" value="IleRS_core"/>
    <property type="match status" value="1"/>
</dbReference>
<sequence>MSTKFPEYKGLNLPKVAEDINSYWEANNIFEKSVTTREGKEPYVFFEGPPSANGLPGVHHVLARAIKDIFPRYKTMKGFQVKRKAGWDTHGLPVELGVEKELGITKEDIGTKITVEEYNEACKKAVMRYTDIWNDLTQKMGYWVDMDDPYITYKSKYMESVWWLLKQIYDKNLLYKGYTIQPYSPKAGTGLSSHELNQPGTYQDVTDTTVVAQFKANEDSLPDFLQNEGDIYFLAWTTTPWTLPSNTALTVGPKIDYVLVETYNQYTFQPMNVVLAKNLVSKQFDGKYKQVETKPELIEYKEGDKKIPFYVVKEFVGKDLVGITYKQLLPYALPNDNPENAFRVISGDFVTTEDGTGIVHTAPTFGADDALVAKQATPEVPPMLVKDENGNLVPLVDLQGRFRPEMGEFAGKYVKNEYYDDGEVPERSVDVELAIKLKTENKAFKVEKYKHSYPNCWRTDKPILYYPLDSWFIKVTDVKGKMHELNTTINWKPKSTGEGRFGNWLANANDWNLSRSRFWGIPLPIWRTEDGKEQLCIGSVAELKDEIAKSVKAGIMSEDIFADFEVGNMSEKNYETIDLHKNVVDKIILVSPSGQPMKRESDLIDVWFDSGSMPYAQWHYPFENKDFIDKNEAFPADFIAEGVDQTRGWFYTLHAIGTMVFDSVAYKNVVSNGLVLDKNGQKMSKRLGNAVDPFETLSKYGADATRWYMISNANPWDNLKFDSDGITEVSRKFFGTLYNTYSFFTLYTNIDGFNYSEADIPLNERPEIDRWILSELNTLIQKVDEYYADYEPTKAARVISDFTQDYLSNWYVRLSRRRFWKGDYQTDKISAYQTLYTCMETIAKLGAPIAPFFMDRLYLDLNAVTKKETFESVHLADFPKADTKAIDKVLERKMENAQTISSLVLSLRAKEKIKVRQPLQKIMIPVDSQQQKEEIAAVSDLIKHEVNIKEIELLEDASDILVKQIKPNFKVLGPKFGKDMKLISSAVNAFGADDIKKIEQNGNLDVEVNGKIINLGLDDVEITSQDIEGWLVANEGALTVALDVTITEELRKEGIARELVNRIQNLRKDSGFEVTDRIDVELQKDAQVVAAVSSNEAYIKSETLTEELKIMDNVNNGIEIAFDEVNTKLFIQKH</sequence>
<evidence type="ECO:0000256" key="2">
    <source>
        <dbReference type="ARBA" id="ARBA00022741"/>
    </source>
</evidence>
<comment type="domain">
    <text evidence="8">IleRS has two distinct active sites: one for aminoacylation and one for editing. The misactivated valine is translocated from the active site to the editing site, which sterically excludes the correctly activated isoleucine. The single editing site contains two valyl binding pockets, one specific for each substrate (Val-AMP or Val-tRNA(Ile)).</text>
</comment>
<dbReference type="InterPro" id="IPR002301">
    <property type="entry name" value="Ile-tRNA-ligase"/>
</dbReference>
<feature type="binding site" evidence="8">
    <location>
        <position position="685"/>
    </location>
    <ligand>
        <name>ATP</name>
        <dbReference type="ChEBI" id="CHEBI:30616"/>
    </ligand>
</feature>
<evidence type="ECO:0000256" key="5">
    <source>
        <dbReference type="ARBA" id="ARBA00023146"/>
    </source>
</evidence>
<evidence type="ECO:0000259" key="9">
    <source>
        <dbReference type="Pfam" id="PF00133"/>
    </source>
</evidence>
<comment type="caution">
    <text evidence="11">The sequence shown here is derived from an EMBL/GenBank/DDBJ whole genome shotgun (WGS) entry which is preliminary data.</text>
</comment>
<dbReference type="EC" id="6.1.1.5" evidence="8"/>
<keyword evidence="8" id="KW-0479">Metal-binding</keyword>
<keyword evidence="1 8" id="KW-0436">Ligase</keyword>
<keyword evidence="12" id="KW-1185">Reference proteome</keyword>
<name>A0ABV6Q4T5_9FLAO</name>
<keyword evidence="2 8" id="KW-0547">Nucleotide-binding</keyword>
<dbReference type="InterPro" id="IPR033709">
    <property type="entry name" value="Anticodon_Ile_ABEc"/>
</dbReference>
<keyword evidence="5 8" id="KW-0030">Aminoacyl-tRNA synthetase</keyword>
<organism evidence="11 12">
    <name type="scientific">Winogradskyella pulchriflava</name>
    <dbReference type="NCBI Taxonomy" id="1110688"/>
    <lineage>
        <taxon>Bacteria</taxon>
        <taxon>Pseudomonadati</taxon>
        <taxon>Bacteroidota</taxon>
        <taxon>Flavobacteriia</taxon>
        <taxon>Flavobacteriales</taxon>
        <taxon>Flavobacteriaceae</taxon>
        <taxon>Winogradskyella</taxon>
    </lineage>
</organism>
<gene>
    <name evidence="8 11" type="primary">ileS</name>
    <name evidence="11" type="ORF">ACFFGA_01580</name>
</gene>
<accession>A0ABV6Q4T5</accession>
<comment type="subunit">
    <text evidence="8">Monomer.</text>
</comment>
<comment type="catalytic activity">
    <reaction evidence="7 8">
        <text>tRNA(Ile) + L-isoleucine + ATP = L-isoleucyl-tRNA(Ile) + AMP + diphosphate</text>
        <dbReference type="Rhea" id="RHEA:11060"/>
        <dbReference type="Rhea" id="RHEA-COMP:9666"/>
        <dbReference type="Rhea" id="RHEA-COMP:9695"/>
        <dbReference type="ChEBI" id="CHEBI:30616"/>
        <dbReference type="ChEBI" id="CHEBI:33019"/>
        <dbReference type="ChEBI" id="CHEBI:58045"/>
        <dbReference type="ChEBI" id="CHEBI:78442"/>
        <dbReference type="ChEBI" id="CHEBI:78528"/>
        <dbReference type="ChEBI" id="CHEBI:456215"/>
        <dbReference type="EC" id="6.1.1.5"/>
    </reaction>
</comment>
<evidence type="ECO:0000256" key="1">
    <source>
        <dbReference type="ARBA" id="ARBA00022598"/>
    </source>
</evidence>
<keyword evidence="3 8" id="KW-0067">ATP-binding</keyword>
<evidence type="ECO:0000256" key="7">
    <source>
        <dbReference type="ARBA" id="ARBA00048359"/>
    </source>
</evidence>
<keyword evidence="4 8" id="KW-0648">Protein biosynthesis</keyword>
<dbReference type="InterPro" id="IPR023586">
    <property type="entry name" value="Ile-tRNA-ligase_type2"/>
</dbReference>
<evidence type="ECO:0000256" key="6">
    <source>
        <dbReference type="ARBA" id="ARBA00025217"/>
    </source>
</evidence>
<dbReference type="InterPro" id="IPR002300">
    <property type="entry name" value="aa-tRNA-synth_Ia"/>
</dbReference>